<feature type="transmembrane region" description="Helical" evidence="8">
    <location>
        <begin position="246"/>
        <end position="266"/>
    </location>
</feature>
<dbReference type="Gene3D" id="1.20.1720.10">
    <property type="entry name" value="Multidrug resistance protein D"/>
    <property type="match status" value="1"/>
</dbReference>
<dbReference type="PANTHER" id="PTHR42718:SF9">
    <property type="entry name" value="MAJOR FACILITATOR SUPERFAMILY MULTIDRUG TRANSPORTER MFSC"/>
    <property type="match status" value="1"/>
</dbReference>
<accession>A0ABR9ZIS0</accession>
<comment type="similarity">
    <text evidence="2">Belongs to the major facilitator superfamily. EmrB family.</text>
</comment>
<evidence type="ECO:0000256" key="3">
    <source>
        <dbReference type="ARBA" id="ARBA00022448"/>
    </source>
</evidence>
<comment type="caution">
    <text evidence="10">The sequence shown here is derived from an EMBL/GenBank/DDBJ whole genome shotgun (WGS) entry which is preliminary data.</text>
</comment>
<dbReference type="SUPFAM" id="SSF103473">
    <property type="entry name" value="MFS general substrate transporter"/>
    <property type="match status" value="1"/>
</dbReference>
<dbReference type="Proteomes" id="UP000635902">
    <property type="component" value="Unassembled WGS sequence"/>
</dbReference>
<feature type="transmembrane region" description="Helical" evidence="8">
    <location>
        <begin position="201"/>
        <end position="221"/>
    </location>
</feature>
<feature type="transmembrane region" description="Helical" evidence="8">
    <location>
        <begin position="177"/>
        <end position="195"/>
    </location>
</feature>
<evidence type="ECO:0000256" key="6">
    <source>
        <dbReference type="ARBA" id="ARBA00022989"/>
    </source>
</evidence>
<keyword evidence="5 8" id="KW-0812">Transmembrane</keyword>
<name>A0ABR9ZIS0_9CORY</name>
<keyword evidence="4" id="KW-1003">Cell membrane</keyword>
<dbReference type="Pfam" id="PF07690">
    <property type="entry name" value="MFS_1"/>
    <property type="match status" value="1"/>
</dbReference>
<dbReference type="PANTHER" id="PTHR42718">
    <property type="entry name" value="MAJOR FACILITATOR SUPERFAMILY MULTIDRUG TRANSPORTER MFSC"/>
    <property type="match status" value="1"/>
</dbReference>
<feature type="transmembrane region" description="Helical" evidence="8">
    <location>
        <begin position="335"/>
        <end position="354"/>
    </location>
</feature>
<keyword evidence="6 8" id="KW-1133">Transmembrane helix</keyword>
<feature type="transmembrane region" description="Helical" evidence="8">
    <location>
        <begin position="405"/>
        <end position="425"/>
    </location>
</feature>
<feature type="transmembrane region" description="Helical" evidence="8">
    <location>
        <begin position="115"/>
        <end position="137"/>
    </location>
</feature>
<proteinExistence type="inferred from homology"/>
<gene>
    <name evidence="10" type="ORF">IRY30_04395</name>
</gene>
<keyword evidence="3" id="KW-0813">Transport</keyword>
<feature type="transmembrane region" description="Helical" evidence="8">
    <location>
        <begin position="27"/>
        <end position="45"/>
    </location>
</feature>
<feature type="transmembrane region" description="Helical" evidence="8">
    <location>
        <begin position="382"/>
        <end position="399"/>
    </location>
</feature>
<keyword evidence="7 8" id="KW-0472">Membrane</keyword>
<reference evidence="10 11" key="1">
    <citation type="submission" date="2020-10" db="EMBL/GenBank/DDBJ databases">
        <title>Novel species in genus Corynebacterium.</title>
        <authorList>
            <person name="Zhang G."/>
        </authorList>
    </citation>
    <scope>NUCLEOTIDE SEQUENCE [LARGE SCALE GENOMIC DNA]</scope>
    <source>
        <strain evidence="10 11">DSM 45110</strain>
    </source>
</reference>
<organism evidence="10 11">
    <name type="scientific">Corynebacterium suicordis DSM 45110</name>
    <dbReference type="NCBI Taxonomy" id="1121369"/>
    <lineage>
        <taxon>Bacteria</taxon>
        <taxon>Bacillati</taxon>
        <taxon>Actinomycetota</taxon>
        <taxon>Actinomycetes</taxon>
        <taxon>Mycobacteriales</taxon>
        <taxon>Corynebacteriaceae</taxon>
        <taxon>Corynebacterium</taxon>
    </lineage>
</organism>
<evidence type="ECO:0000256" key="8">
    <source>
        <dbReference type="SAM" id="Phobius"/>
    </source>
</evidence>
<evidence type="ECO:0000256" key="2">
    <source>
        <dbReference type="ARBA" id="ARBA00008537"/>
    </source>
</evidence>
<feature type="domain" description="Major facilitator superfamily (MFS) profile" evidence="9">
    <location>
        <begin position="1"/>
        <end position="427"/>
    </location>
</feature>
<feature type="transmembrane region" description="Helical" evidence="8">
    <location>
        <begin position="310"/>
        <end position="329"/>
    </location>
</feature>
<evidence type="ECO:0000256" key="5">
    <source>
        <dbReference type="ARBA" id="ARBA00022692"/>
    </source>
</evidence>
<dbReference type="InterPro" id="IPR011701">
    <property type="entry name" value="MFS"/>
</dbReference>
<feature type="transmembrane region" description="Helical" evidence="8">
    <location>
        <begin position="278"/>
        <end position="298"/>
    </location>
</feature>
<feature type="transmembrane region" description="Helical" evidence="8">
    <location>
        <begin position="82"/>
        <end position="103"/>
    </location>
</feature>
<dbReference type="PROSITE" id="PS50850">
    <property type="entry name" value="MFS"/>
    <property type="match status" value="1"/>
</dbReference>
<evidence type="ECO:0000256" key="4">
    <source>
        <dbReference type="ARBA" id="ARBA00022475"/>
    </source>
</evidence>
<evidence type="ECO:0000256" key="1">
    <source>
        <dbReference type="ARBA" id="ARBA00004651"/>
    </source>
</evidence>
<comment type="subcellular location">
    <subcellularLocation>
        <location evidence="1">Cell membrane</location>
        <topology evidence="1">Multi-pass membrane protein</topology>
    </subcellularLocation>
</comment>
<feature type="transmembrane region" description="Helical" evidence="8">
    <location>
        <begin position="143"/>
        <end position="165"/>
    </location>
</feature>
<dbReference type="PRINTS" id="PR01036">
    <property type="entry name" value="TCRTETB"/>
</dbReference>
<dbReference type="Gene3D" id="1.20.1250.20">
    <property type="entry name" value="MFS general substrate transporter like domains"/>
    <property type="match status" value="1"/>
</dbReference>
<evidence type="ECO:0000256" key="7">
    <source>
        <dbReference type="ARBA" id="ARBA00023136"/>
    </source>
</evidence>
<evidence type="ECO:0000259" key="9">
    <source>
        <dbReference type="PROSITE" id="PS50850"/>
    </source>
</evidence>
<sequence length="431" mass="45910">MILLDQTIVTVATPAIQDDLGADYGQVVWITSVYLLAFAVPLLVTGRLGDRWGPKRLYIAGMVLFSLASLWCGLAGSIEQLIAARAVQGLGASLLSPQTMSVINRVFPRERRGSALGVWGATAGLSTLLGPILGGVITSVASWHWIFIINVPIGVLSIVMVYLWVPRFEPSDKPIDGLSIVLSIVSMSALIFAIQEGERVHWTWWIWVLFAVAAVGAVLFIRRQNQVTGRDPLVPLSLFERRSFSYGNLSIFTMGFTIAGMMIPIMLYVQQVRGLDPIAAGLLMTPMSLLSFLLSPLVGRATDRMSPRPLAMTGFGLMALGLAMTAGIMAAEINVWWMLLANVVLGVASPLIWAPNSTTTLRDLPGSMAGAGSGIYNTTRQLGAVIGAAVIGMILQISFGSTPGIGFAASLVPAVILLGVGMWSAGRAVDS</sequence>
<evidence type="ECO:0000313" key="11">
    <source>
        <dbReference type="Proteomes" id="UP000635902"/>
    </source>
</evidence>
<feature type="transmembrane region" description="Helical" evidence="8">
    <location>
        <begin position="57"/>
        <end position="76"/>
    </location>
</feature>
<keyword evidence="11" id="KW-1185">Reference proteome</keyword>
<protein>
    <submittedName>
        <fullName evidence="10">DHA2 family efflux MFS transporter permease subunit</fullName>
    </submittedName>
</protein>
<dbReference type="EMBL" id="JADKMY010000001">
    <property type="protein sequence ID" value="MBF4553323.1"/>
    <property type="molecule type" value="Genomic_DNA"/>
</dbReference>
<dbReference type="InterPro" id="IPR004638">
    <property type="entry name" value="EmrB-like"/>
</dbReference>
<dbReference type="InterPro" id="IPR020846">
    <property type="entry name" value="MFS_dom"/>
</dbReference>
<dbReference type="InterPro" id="IPR036259">
    <property type="entry name" value="MFS_trans_sf"/>
</dbReference>
<evidence type="ECO:0000313" key="10">
    <source>
        <dbReference type="EMBL" id="MBF4553323.1"/>
    </source>
</evidence>
<dbReference type="NCBIfam" id="TIGR00711">
    <property type="entry name" value="efflux_EmrB"/>
    <property type="match status" value="1"/>
</dbReference>
<dbReference type="CDD" id="cd17321">
    <property type="entry name" value="MFS_MMR_MDR_like"/>
    <property type="match status" value="1"/>
</dbReference>